<evidence type="ECO:0000259" key="1">
    <source>
        <dbReference type="Pfam" id="PF06890"/>
    </source>
</evidence>
<accession>A0A7W6CRM8</accession>
<dbReference type="RefSeq" id="WP_183901471.1">
    <property type="nucleotide sequence ID" value="NZ_JACIDW010000013.1"/>
</dbReference>
<dbReference type="EMBL" id="JACIDW010000013">
    <property type="protein sequence ID" value="MBB3965957.1"/>
    <property type="molecule type" value="Genomic_DNA"/>
</dbReference>
<proteinExistence type="predicted"/>
<keyword evidence="3" id="KW-1185">Reference proteome</keyword>
<dbReference type="Proteomes" id="UP000582090">
    <property type="component" value="Unassembled WGS sequence"/>
</dbReference>
<sequence length="147" mass="15190">MIRIDLDGRVVEQGGQQFVSGRGAYNDAWTKVYRPEPHGFASSPIAGGMGFVLPQPGNPDFAMMIGGEHPDKRPVLPKGGVAIYDAFGNIQKLIATGIVVDVGARTITTTAGGWVLNGPATINGNLQVNGNITASGVITDSDGNNGA</sequence>
<comment type="caution">
    <text evidence="2">The sequence shown here is derived from an EMBL/GenBank/DDBJ whole genome shotgun (WGS) entry which is preliminary data.</text>
</comment>
<evidence type="ECO:0000313" key="3">
    <source>
        <dbReference type="Proteomes" id="UP000582090"/>
    </source>
</evidence>
<dbReference type="InterPro" id="IPR053861">
    <property type="entry name" value="Phage_Mu_Gp45_N"/>
</dbReference>
<reference evidence="2 3" key="1">
    <citation type="submission" date="2020-08" db="EMBL/GenBank/DDBJ databases">
        <title>Genomic Encyclopedia of Type Strains, Phase IV (KMG-IV): sequencing the most valuable type-strain genomes for metagenomic binning, comparative biology and taxonomic classification.</title>
        <authorList>
            <person name="Goeker M."/>
        </authorList>
    </citation>
    <scope>NUCLEOTIDE SEQUENCE [LARGE SCALE GENOMIC DNA]</scope>
    <source>
        <strain evidence="2 3">DSM 26575</strain>
    </source>
</reference>
<gene>
    <name evidence="2" type="ORF">GGQ67_003638</name>
</gene>
<name>A0A7W6CRM8_9HYPH</name>
<feature type="domain" description="Bacteriophage Mu Gp45 N-terminal" evidence="1">
    <location>
        <begin position="10"/>
        <end position="70"/>
    </location>
</feature>
<evidence type="ECO:0000313" key="2">
    <source>
        <dbReference type="EMBL" id="MBB3965957.1"/>
    </source>
</evidence>
<dbReference type="AlphaFoldDB" id="A0A7W6CRM8"/>
<dbReference type="Pfam" id="PF06890">
    <property type="entry name" value="Phage_Mu_Gp45"/>
    <property type="match status" value="1"/>
</dbReference>
<protein>
    <submittedName>
        <fullName evidence="2">Phage gp45-like</fullName>
    </submittedName>
</protein>
<organism evidence="2 3">
    <name type="scientific">Rhizobium metallidurans</name>
    <dbReference type="NCBI Taxonomy" id="1265931"/>
    <lineage>
        <taxon>Bacteria</taxon>
        <taxon>Pseudomonadati</taxon>
        <taxon>Pseudomonadota</taxon>
        <taxon>Alphaproteobacteria</taxon>
        <taxon>Hyphomicrobiales</taxon>
        <taxon>Rhizobiaceae</taxon>
        <taxon>Rhizobium/Agrobacterium group</taxon>
        <taxon>Rhizobium</taxon>
    </lineage>
</organism>